<dbReference type="InterPro" id="IPR015956">
    <property type="entry name" value="Peniciliin-bd_prot_C_sf"/>
</dbReference>
<evidence type="ECO:0000256" key="1">
    <source>
        <dbReference type="ARBA" id="ARBA00003217"/>
    </source>
</evidence>
<comment type="similarity">
    <text evidence="3 15">Belongs to the peptidase S11 family.</text>
</comment>
<dbReference type="InterPro" id="IPR012907">
    <property type="entry name" value="Peptidase_S11_C"/>
</dbReference>
<proteinExistence type="inferred from homology"/>
<dbReference type="InterPro" id="IPR012338">
    <property type="entry name" value="Beta-lactam/transpept-like"/>
</dbReference>
<evidence type="ECO:0000256" key="14">
    <source>
        <dbReference type="PIRSR" id="PIRSR618044-2"/>
    </source>
</evidence>
<feature type="domain" description="Peptidase S11 D-Ala-D-Ala carboxypeptidase A C-terminal" evidence="16">
    <location>
        <begin position="334"/>
        <end position="445"/>
    </location>
</feature>
<dbReference type="GO" id="GO:0006508">
    <property type="term" value="P:proteolysis"/>
    <property type="evidence" value="ECO:0007669"/>
    <property type="project" value="UniProtKB-KW"/>
</dbReference>
<dbReference type="GO" id="GO:0009002">
    <property type="term" value="F:serine-type D-Ala-D-Ala carboxypeptidase activity"/>
    <property type="evidence" value="ECO:0007669"/>
    <property type="project" value="UniProtKB-EC"/>
</dbReference>
<comment type="catalytic activity">
    <reaction evidence="12">
        <text>Preferential cleavage: (Ac)2-L-Lys-D-Ala-|-D-Ala. Also transpeptidation of peptidyl-alanyl moieties that are N-acyl substituents of D-alanine.</text>
        <dbReference type="EC" id="3.4.16.4"/>
    </reaction>
</comment>
<dbReference type="GO" id="GO:0008360">
    <property type="term" value="P:regulation of cell shape"/>
    <property type="evidence" value="ECO:0007669"/>
    <property type="project" value="UniProtKB-KW"/>
</dbReference>
<feature type="active site" evidence="13">
    <location>
        <position position="132"/>
    </location>
</feature>
<dbReference type="PANTHER" id="PTHR21581">
    <property type="entry name" value="D-ALANYL-D-ALANINE CARBOXYPEPTIDASE"/>
    <property type="match status" value="1"/>
</dbReference>
<dbReference type="SUPFAM" id="SSF56601">
    <property type="entry name" value="beta-lactamase/transpeptidase-like"/>
    <property type="match status" value="1"/>
</dbReference>
<dbReference type="GO" id="GO:0071555">
    <property type="term" value="P:cell wall organization"/>
    <property type="evidence" value="ECO:0007669"/>
    <property type="project" value="UniProtKB-KW"/>
</dbReference>
<evidence type="ECO:0000256" key="10">
    <source>
        <dbReference type="ARBA" id="ARBA00022984"/>
    </source>
</evidence>
<evidence type="ECO:0000256" key="6">
    <source>
        <dbReference type="ARBA" id="ARBA00022670"/>
    </source>
</evidence>
<dbReference type="GO" id="GO:0009252">
    <property type="term" value="P:peptidoglycan biosynthetic process"/>
    <property type="evidence" value="ECO:0007669"/>
    <property type="project" value="UniProtKB-UniPathway"/>
</dbReference>
<evidence type="ECO:0000256" key="8">
    <source>
        <dbReference type="ARBA" id="ARBA00022801"/>
    </source>
</evidence>
<dbReference type="Pfam" id="PF00768">
    <property type="entry name" value="Peptidase_S11"/>
    <property type="match status" value="1"/>
</dbReference>
<keyword evidence="6" id="KW-0645">Protease</keyword>
<evidence type="ECO:0000256" key="9">
    <source>
        <dbReference type="ARBA" id="ARBA00022960"/>
    </source>
</evidence>
<evidence type="ECO:0000313" key="17">
    <source>
        <dbReference type="EMBL" id="PRO64193.1"/>
    </source>
</evidence>
<organism evidence="17 18">
    <name type="scientific">Alkalicoccus urumqiensis</name>
    <name type="common">Bacillus urumqiensis</name>
    <dbReference type="NCBI Taxonomy" id="1548213"/>
    <lineage>
        <taxon>Bacteria</taxon>
        <taxon>Bacillati</taxon>
        <taxon>Bacillota</taxon>
        <taxon>Bacilli</taxon>
        <taxon>Bacillales</taxon>
        <taxon>Bacillaceae</taxon>
        <taxon>Alkalicoccus</taxon>
    </lineage>
</organism>
<evidence type="ECO:0000256" key="4">
    <source>
        <dbReference type="ARBA" id="ARBA00012448"/>
    </source>
</evidence>
<accession>A0A2P6MD38</accession>
<feature type="binding site" evidence="14">
    <location>
        <position position="284"/>
    </location>
    <ligand>
        <name>substrate</name>
    </ligand>
</feature>
<feature type="active site" description="Proton acceptor" evidence="13">
    <location>
        <position position="71"/>
    </location>
</feature>
<evidence type="ECO:0000259" key="16">
    <source>
        <dbReference type="SMART" id="SM00936"/>
    </source>
</evidence>
<dbReference type="InterPro" id="IPR001967">
    <property type="entry name" value="Peptidase_S11_N"/>
</dbReference>
<keyword evidence="8" id="KW-0378">Hydrolase</keyword>
<dbReference type="EC" id="3.4.16.4" evidence="4"/>
<name>A0A2P6MD38_ALKUR</name>
<dbReference type="InterPro" id="IPR037167">
    <property type="entry name" value="Peptidase_S11_C_sf"/>
</dbReference>
<dbReference type="Pfam" id="PF07943">
    <property type="entry name" value="PBP5_C"/>
    <property type="match status" value="1"/>
</dbReference>
<keyword evidence="9" id="KW-0133">Cell shape</keyword>
<evidence type="ECO:0000256" key="3">
    <source>
        <dbReference type="ARBA" id="ARBA00007164"/>
    </source>
</evidence>
<dbReference type="OrthoDB" id="9791132at2"/>
<dbReference type="PRINTS" id="PR00725">
    <property type="entry name" value="DADACBPTASE1"/>
</dbReference>
<sequence>MKESCMAMRGARMKLGLAGITAGAVLTVGTIPAAAEFQPSVETLMLVDAETGQVLFDQNTDHPLPPASMTKMMSEYLILEAINNGDLSWDDEISISDFHADLSHNPGLSNVMLRTDQQYTVQELYESVAIYSANASTMALGEHIAGSEGAFVEQMNERGVEIGMGELMREAGSEYGLDELSAVFEEQLGDFQFVNSTGLPNRLLEGDHPEGTGAEEDNYMSAEATATLAYRLISDYPEVLDTASIPQMTFREGTDDAVDMMNWNWMLPGTQQPDSDYEPIDGLKTGHTNAAGYTFTGTAEKDGRRLISVVMGADSESHRFTETESVMEWGFENFEEAEVFPAGTTPSGQETLDVAKGLEEEVGLITTDAVSMVVQDGEEEAFTSRVEMDESLLTEDGALEAPVEEGEVVGQVVLEYTGDREINYLPGAEEAEMTVDIVTTDAVERAGWMSLTMSNISSFFAGLWSNVSTTVRGWF</sequence>
<evidence type="ECO:0000256" key="5">
    <source>
        <dbReference type="ARBA" id="ARBA00022645"/>
    </source>
</evidence>
<keyword evidence="7" id="KW-0732">Signal</keyword>
<dbReference type="Proteomes" id="UP000243650">
    <property type="component" value="Unassembled WGS sequence"/>
</dbReference>
<evidence type="ECO:0000256" key="15">
    <source>
        <dbReference type="RuleBase" id="RU004016"/>
    </source>
</evidence>
<keyword evidence="11" id="KW-0961">Cell wall biogenesis/degradation</keyword>
<comment type="pathway">
    <text evidence="2">Cell wall biogenesis; peptidoglycan biosynthesis.</text>
</comment>
<keyword evidence="10" id="KW-0573">Peptidoglycan synthesis</keyword>
<protein>
    <recommendedName>
        <fullName evidence="4">serine-type D-Ala-D-Ala carboxypeptidase</fullName>
        <ecNumber evidence="4">3.4.16.4</ecNumber>
    </recommendedName>
</protein>
<comment type="function">
    <text evidence="1">Removes C-terminal D-alanyl residues from sugar-peptide cell wall precursors.</text>
</comment>
<dbReference type="AlphaFoldDB" id="A0A2P6MD38"/>
<evidence type="ECO:0000256" key="7">
    <source>
        <dbReference type="ARBA" id="ARBA00022729"/>
    </source>
</evidence>
<dbReference type="Gene3D" id="2.60.410.10">
    <property type="entry name" value="D-Ala-D-Ala carboxypeptidase, C-terminal domain"/>
    <property type="match status" value="1"/>
</dbReference>
<dbReference type="EMBL" id="PVNS01000024">
    <property type="protein sequence ID" value="PRO64193.1"/>
    <property type="molecule type" value="Genomic_DNA"/>
</dbReference>
<dbReference type="Gene3D" id="3.40.710.10">
    <property type="entry name" value="DD-peptidase/beta-lactamase superfamily"/>
    <property type="match status" value="1"/>
</dbReference>
<gene>
    <name evidence="17" type="ORF">C6I21_16015</name>
</gene>
<reference evidence="17 18" key="1">
    <citation type="submission" date="2018-03" db="EMBL/GenBank/DDBJ databases">
        <title>Bacillus urumqiensis sp. nov., a moderately haloalkaliphilic bacterium isolated from a salt lake.</title>
        <authorList>
            <person name="Zhao B."/>
            <person name="Liao Z."/>
        </authorList>
    </citation>
    <scope>NUCLEOTIDE SEQUENCE [LARGE SCALE GENOMIC DNA]</scope>
    <source>
        <strain evidence="17 18">BZ-SZ-XJ18</strain>
    </source>
</reference>
<evidence type="ECO:0000256" key="11">
    <source>
        <dbReference type="ARBA" id="ARBA00023316"/>
    </source>
</evidence>
<dbReference type="UniPathway" id="UPA00219"/>
<keyword evidence="5 17" id="KW-0121">Carboxypeptidase</keyword>
<keyword evidence="18" id="KW-1185">Reference proteome</keyword>
<evidence type="ECO:0000256" key="13">
    <source>
        <dbReference type="PIRSR" id="PIRSR618044-1"/>
    </source>
</evidence>
<dbReference type="InterPro" id="IPR018044">
    <property type="entry name" value="Peptidase_S11"/>
</dbReference>
<evidence type="ECO:0000313" key="18">
    <source>
        <dbReference type="Proteomes" id="UP000243650"/>
    </source>
</evidence>
<evidence type="ECO:0000256" key="2">
    <source>
        <dbReference type="ARBA" id="ARBA00004752"/>
    </source>
</evidence>
<comment type="caution">
    <text evidence="17">The sequence shown here is derived from an EMBL/GenBank/DDBJ whole genome shotgun (WGS) entry which is preliminary data.</text>
</comment>
<dbReference type="SUPFAM" id="SSF69189">
    <property type="entry name" value="Penicillin-binding protein associated domain"/>
    <property type="match status" value="1"/>
</dbReference>
<evidence type="ECO:0000256" key="12">
    <source>
        <dbReference type="ARBA" id="ARBA00034000"/>
    </source>
</evidence>
<dbReference type="PANTHER" id="PTHR21581:SF11">
    <property type="entry name" value="D-ALANYL-D-ALANINE CARBOXYPEPTIDASE DACA"/>
    <property type="match status" value="1"/>
</dbReference>
<feature type="active site" description="Acyl-ester intermediate" evidence="13">
    <location>
        <position position="68"/>
    </location>
</feature>
<dbReference type="SMART" id="SM00936">
    <property type="entry name" value="PBP5_C"/>
    <property type="match status" value="1"/>
</dbReference>